<keyword evidence="3" id="KW-1185">Reference proteome</keyword>
<feature type="compositionally biased region" description="Low complexity" evidence="1">
    <location>
        <begin position="28"/>
        <end position="50"/>
    </location>
</feature>
<dbReference type="Proteomes" id="UP000825729">
    <property type="component" value="Unassembled WGS sequence"/>
</dbReference>
<evidence type="ECO:0000313" key="3">
    <source>
        <dbReference type="Proteomes" id="UP000825729"/>
    </source>
</evidence>
<feature type="compositionally biased region" description="Polar residues" evidence="1">
    <location>
        <begin position="111"/>
        <end position="123"/>
    </location>
</feature>
<reference evidence="2 3" key="1">
    <citation type="submission" date="2021-07" db="EMBL/GenBank/DDBJ databases">
        <title>The Aristolochia fimbriata genome: insights into angiosperm evolution, floral development and chemical biosynthesis.</title>
        <authorList>
            <person name="Jiao Y."/>
        </authorList>
    </citation>
    <scope>NUCLEOTIDE SEQUENCE [LARGE SCALE GENOMIC DNA]</scope>
    <source>
        <strain evidence="2">IBCAS-2021</strain>
        <tissue evidence="2">Leaf</tissue>
    </source>
</reference>
<feature type="compositionally biased region" description="Polar residues" evidence="1">
    <location>
        <begin position="87"/>
        <end position="103"/>
    </location>
</feature>
<feature type="compositionally biased region" description="Pro residues" evidence="1">
    <location>
        <begin position="63"/>
        <end position="77"/>
    </location>
</feature>
<evidence type="ECO:0000313" key="2">
    <source>
        <dbReference type="EMBL" id="KAG9446726.1"/>
    </source>
</evidence>
<accession>A0AAV7EFW1</accession>
<feature type="region of interest" description="Disordered" evidence="1">
    <location>
        <begin position="1"/>
        <end position="139"/>
    </location>
</feature>
<organism evidence="2 3">
    <name type="scientific">Aristolochia fimbriata</name>
    <name type="common">White veined hardy Dutchman's pipe vine</name>
    <dbReference type="NCBI Taxonomy" id="158543"/>
    <lineage>
        <taxon>Eukaryota</taxon>
        <taxon>Viridiplantae</taxon>
        <taxon>Streptophyta</taxon>
        <taxon>Embryophyta</taxon>
        <taxon>Tracheophyta</taxon>
        <taxon>Spermatophyta</taxon>
        <taxon>Magnoliopsida</taxon>
        <taxon>Magnoliidae</taxon>
        <taxon>Piperales</taxon>
        <taxon>Aristolochiaceae</taxon>
        <taxon>Aristolochia</taxon>
    </lineage>
</organism>
<feature type="compositionally biased region" description="Polar residues" evidence="1">
    <location>
        <begin position="51"/>
        <end position="62"/>
    </location>
</feature>
<proteinExistence type="predicted"/>
<evidence type="ECO:0000256" key="1">
    <source>
        <dbReference type="SAM" id="MobiDB-lite"/>
    </source>
</evidence>
<feature type="compositionally biased region" description="Polar residues" evidence="1">
    <location>
        <begin position="17"/>
        <end position="27"/>
    </location>
</feature>
<sequence length="181" mass="19735">MVPKIHSKVCKEGVTVEAQTSSPNQSISFSPNSHSSRQSSPTTSHFSSPNYQTSPLNSTTYQPSPPNRSPSTSPPPHNLLAEKHSPLDSNMHSSSTSLPSHNQLTEKHSPSDSNIQALSQPQFSPCIGDNITPKTVPKPTRTMDIIEKTSLTPKFTIIFTYTISFKLSSSKNGEQRIASFL</sequence>
<dbReference type="EMBL" id="JAINDJ010000005">
    <property type="protein sequence ID" value="KAG9446726.1"/>
    <property type="molecule type" value="Genomic_DNA"/>
</dbReference>
<dbReference type="AlphaFoldDB" id="A0AAV7EFW1"/>
<gene>
    <name evidence="2" type="ORF">H6P81_012854</name>
</gene>
<protein>
    <submittedName>
        <fullName evidence="2">Uncharacterized protein</fullName>
    </submittedName>
</protein>
<name>A0AAV7EFW1_ARIFI</name>
<comment type="caution">
    <text evidence="2">The sequence shown here is derived from an EMBL/GenBank/DDBJ whole genome shotgun (WGS) entry which is preliminary data.</text>
</comment>